<evidence type="ECO:0000313" key="2">
    <source>
        <dbReference type="Proteomes" id="UP000640274"/>
    </source>
</evidence>
<dbReference type="AlphaFoldDB" id="A0A934MSP5"/>
<comment type="caution">
    <text evidence="1">The sequence shown here is derived from an EMBL/GenBank/DDBJ whole genome shotgun (WGS) entry which is preliminary data.</text>
</comment>
<gene>
    <name evidence="1" type="ORF">JFN88_23310</name>
</gene>
<reference evidence="1" key="1">
    <citation type="submission" date="2020-12" db="EMBL/GenBank/DDBJ databases">
        <authorList>
            <person name="Huq M.A."/>
        </authorList>
    </citation>
    <scope>NUCLEOTIDE SEQUENCE</scope>
    <source>
        <strain evidence="1">MAHUQ-46</strain>
    </source>
</reference>
<evidence type="ECO:0008006" key="3">
    <source>
        <dbReference type="Google" id="ProtNLM"/>
    </source>
</evidence>
<sequence>MFTIAELKSNVEATVPYTYYINEFPATGADNSAYVRITGGFAPSQWTPQLRPSFQVVVRAKTTAQAETVALAIWNAYHQRRAFNIGSQRIVATFADQPIPLYLGVDDNKRALYSVNFTARFLNGVSRP</sequence>
<dbReference type="EMBL" id="JAELUP010000117">
    <property type="protein sequence ID" value="MBJ6364148.1"/>
    <property type="molecule type" value="Genomic_DNA"/>
</dbReference>
<proteinExistence type="predicted"/>
<organism evidence="1 2">
    <name type="scientific">Paenibacillus roseus</name>
    <dbReference type="NCBI Taxonomy" id="2798579"/>
    <lineage>
        <taxon>Bacteria</taxon>
        <taxon>Bacillati</taxon>
        <taxon>Bacillota</taxon>
        <taxon>Bacilli</taxon>
        <taxon>Bacillales</taxon>
        <taxon>Paenibacillaceae</taxon>
        <taxon>Paenibacillus</taxon>
    </lineage>
</organism>
<dbReference type="RefSeq" id="WP_199021750.1">
    <property type="nucleotide sequence ID" value="NZ_JAELUP010000117.1"/>
</dbReference>
<accession>A0A934MSP5</accession>
<evidence type="ECO:0000313" key="1">
    <source>
        <dbReference type="EMBL" id="MBJ6364148.1"/>
    </source>
</evidence>
<dbReference type="Pfam" id="PF12691">
    <property type="entry name" value="Phage_tail_terminator_6"/>
    <property type="match status" value="1"/>
</dbReference>
<name>A0A934MSP5_9BACL</name>
<dbReference type="InterPro" id="IPR024411">
    <property type="entry name" value="Tail_terminator_phage"/>
</dbReference>
<keyword evidence="2" id="KW-1185">Reference proteome</keyword>
<dbReference type="Proteomes" id="UP000640274">
    <property type="component" value="Unassembled WGS sequence"/>
</dbReference>
<protein>
    <recommendedName>
        <fullName evidence="3">Tail terminator</fullName>
    </recommendedName>
</protein>